<evidence type="ECO:0000313" key="1">
    <source>
        <dbReference type="Proteomes" id="UP000694845"/>
    </source>
</evidence>
<dbReference type="GO" id="GO:0007186">
    <property type="term" value="P:G protein-coupled receptor signaling pathway"/>
    <property type="evidence" value="ECO:0007669"/>
    <property type="project" value="TreeGrafter"/>
</dbReference>
<sequence length="160" mass="17345">MTLPSNGCRQQKEVLNLFNMAPLNYPTAAVLLLCCALCLDLLPQKVSGGRGAPVSTCAAGVRSIGVQEEFLDEDRGEVVYCRGTATVRHCEGQCISKSVPRLSEATGFHLNCTCCREERLVPQEMILTDCYDVSGNALMGRSYPVHIPEPDSCGCKKCTL</sequence>
<dbReference type="PANTHER" id="PTHR41151:SF1">
    <property type="entry name" value="PARTNER OF BURSICON"/>
    <property type="match status" value="1"/>
</dbReference>
<dbReference type="OMA" id="ETCELTH"/>
<name>A0A8B7XJ17_ACAPL</name>
<protein>
    <submittedName>
        <fullName evidence="2">Partner of bursicon-like</fullName>
    </submittedName>
</protein>
<dbReference type="InterPro" id="IPR034441">
    <property type="entry name" value="Bursicon_suB"/>
</dbReference>
<dbReference type="Proteomes" id="UP000694845">
    <property type="component" value="Unplaced"/>
</dbReference>
<organism evidence="1 2">
    <name type="scientific">Acanthaster planci</name>
    <name type="common">Crown-of-thorns starfish</name>
    <dbReference type="NCBI Taxonomy" id="133434"/>
    <lineage>
        <taxon>Eukaryota</taxon>
        <taxon>Metazoa</taxon>
        <taxon>Echinodermata</taxon>
        <taxon>Eleutherozoa</taxon>
        <taxon>Asterozoa</taxon>
        <taxon>Asteroidea</taxon>
        <taxon>Valvatacea</taxon>
        <taxon>Valvatida</taxon>
        <taxon>Acanthasteridae</taxon>
        <taxon>Acanthaster</taxon>
    </lineage>
</organism>
<dbReference type="AlphaFoldDB" id="A0A8B7XJ17"/>
<dbReference type="KEGG" id="aplc:110973545"/>
<dbReference type="GO" id="GO:0001664">
    <property type="term" value="F:G protein-coupled receptor binding"/>
    <property type="evidence" value="ECO:0007669"/>
    <property type="project" value="InterPro"/>
</dbReference>
<reference evidence="2" key="1">
    <citation type="submission" date="2025-08" db="UniProtKB">
        <authorList>
            <consortium name="RefSeq"/>
        </authorList>
    </citation>
    <scope>IDENTIFICATION</scope>
</reference>
<gene>
    <name evidence="2" type="primary">LOC110973545</name>
</gene>
<dbReference type="GeneID" id="110973545"/>
<keyword evidence="1" id="KW-1185">Reference proteome</keyword>
<dbReference type="OrthoDB" id="786951at2759"/>
<accession>A0A8B7XJ17</accession>
<proteinExistence type="predicted"/>
<evidence type="ECO:0000313" key="2">
    <source>
        <dbReference type="RefSeq" id="XP_022080127.1"/>
    </source>
</evidence>
<dbReference type="RefSeq" id="XP_022080127.1">
    <property type="nucleotide sequence ID" value="XM_022224435.1"/>
</dbReference>
<dbReference type="PANTHER" id="PTHR41151">
    <property type="entry name" value="PARTNER OF BURSICON"/>
    <property type="match status" value="1"/>
</dbReference>
<dbReference type="GO" id="GO:0031395">
    <property type="term" value="C:bursicon neuropeptide hormone complex"/>
    <property type="evidence" value="ECO:0007669"/>
    <property type="project" value="InterPro"/>
</dbReference>
<dbReference type="GO" id="GO:0005184">
    <property type="term" value="F:neuropeptide hormone activity"/>
    <property type="evidence" value="ECO:0007669"/>
    <property type="project" value="InterPro"/>
</dbReference>